<accession>E8N5Z2</accession>
<sequence>MITVAMRPSYLKNFMNSDKPDYLIVNWRVTGRSHIWQPPTDLLEVDDGYLVRVEIAGMDEEDFEISLDQQTLVIQGTRADTLGQRVYHQMEVNFGDFFTMVELPSPVDPSRATAEYQNGFLLIRLPKTPVKHIRISE</sequence>
<dbReference type="Pfam" id="PF00011">
    <property type="entry name" value="HSP20"/>
    <property type="match status" value="1"/>
</dbReference>
<dbReference type="InParanoid" id="E8N5Z2"/>
<proteinExistence type="inferred from homology"/>
<dbReference type="CDD" id="cd06464">
    <property type="entry name" value="ACD_sHsps-like"/>
    <property type="match status" value="1"/>
</dbReference>
<dbReference type="PANTHER" id="PTHR11527">
    <property type="entry name" value="HEAT-SHOCK PROTEIN 20 FAMILY MEMBER"/>
    <property type="match status" value="1"/>
</dbReference>
<dbReference type="SUPFAM" id="SSF49764">
    <property type="entry name" value="HSP20-like chaperones"/>
    <property type="match status" value="1"/>
</dbReference>
<evidence type="ECO:0000256" key="2">
    <source>
        <dbReference type="RuleBase" id="RU003616"/>
    </source>
</evidence>
<reference evidence="4 5" key="1">
    <citation type="submission" date="2010-12" db="EMBL/GenBank/DDBJ databases">
        <title>Whole genome sequence of Anaerolinea thermophila UNI-1.</title>
        <authorList>
            <person name="Narita-Yamada S."/>
            <person name="Kishi E."/>
            <person name="Watanabe Y."/>
            <person name="Takasaki K."/>
            <person name="Ankai A."/>
            <person name="Oguchi A."/>
            <person name="Fukui S."/>
            <person name="Takahashi M."/>
            <person name="Yashiro I."/>
            <person name="Hosoyama A."/>
            <person name="Sekiguchi Y."/>
            <person name="Hanada S."/>
            <person name="Fujita N."/>
        </authorList>
    </citation>
    <scope>NUCLEOTIDE SEQUENCE [LARGE SCALE GENOMIC DNA]</scope>
    <source>
        <strain evidence="5">DSM 14523 / JCM 11388 / NBRC 100420 / UNI-1</strain>
    </source>
</reference>
<dbReference type="KEGG" id="atm:ANT_18300"/>
<dbReference type="OrthoDB" id="162940at2"/>
<dbReference type="STRING" id="926569.ANT_18300"/>
<dbReference type="InterPro" id="IPR031107">
    <property type="entry name" value="Small_HSP"/>
</dbReference>
<dbReference type="RefSeq" id="WP_013560233.1">
    <property type="nucleotide sequence ID" value="NC_014960.1"/>
</dbReference>
<dbReference type="HOGENOM" id="CLU_046737_12_3_0"/>
<keyword evidence="4" id="KW-0346">Stress response</keyword>
<comment type="similarity">
    <text evidence="1 2">Belongs to the small heat shock protein (HSP20) family.</text>
</comment>
<evidence type="ECO:0000259" key="3">
    <source>
        <dbReference type="PROSITE" id="PS01031"/>
    </source>
</evidence>
<dbReference type="InterPro" id="IPR002068">
    <property type="entry name" value="A-crystallin/Hsp20_dom"/>
</dbReference>
<evidence type="ECO:0000256" key="1">
    <source>
        <dbReference type="PROSITE-ProRule" id="PRU00285"/>
    </source>
</evidence>
<dbReference type="PROSITE" id="PS01031">
    <property type="entry name" value="SHSP"/>
    <property type="match status" value="1"/>
</dbReference>
<dbReference type="eggNOG" id="COG0071">
    <property type="taxonomic scope" value="Bacteria"/>
</dbReference>
<protein>
    <submittedName>
        <fullName evidence="4">Heat shock protein Hsp20 family protein</fullName>
    </submittedName>
</protein>
<dbReference type="EMBL" id="AP012029">
    <property type="protein sequence ID" value="BAJ63856.1"/>
    <property type="molecule type" value="Genomic_DNA"/>
</dbReference>
<gene>
    <name evidence="4" type="ordered locus">ANT_18300</name>
</gene>
<dbReference type="InterPro" id="IPR008978">
    <property type="entry name" value="HSP20-like_chaperone"/>
</dbReference>
<dbReference type="AlphaFoldDB" id="E8N5Z2"/>
<dbReference type="Gene3D" id="2.60.40.790">
    <property type="match status" value="1"/>
</dbReference>
<organism evidence="4 5">
    <name type="scientific">Anaerolinea thermophila (strain DSM 14523 / JCM 11388 / NBRC 100420 / UNI-1)</name>
    <dbReference type="NCBI Taxonomy" id="926569"/>
    <lineage>
        <taxon>Bacteria</taxon>
        <taxon>Bacillati</taxon>
        <taxon>Chloroflexota</taxon>
        <taxon>Anaerolineae</taxon>
        <taxon>Anaerolineales</taxon>
        <taxon>Anaerolineaceae</taxon>
        <taxon>Anaerolinea</taxon>
    </lineage>
</organism>
<feature type="domain" description="SHSP" evidence="3">
    <location>
        <begin position="31"/>
        <end position="137"/>
    </location>
</feature>
<evidence type="ECO:0000313" key="4">
    <source>
        <dbReference type="EMBL" id="BAJ63856.1"/>
    </source>
</evidence>
<keyword evidence="5" id="KW-1185">Reference proteome</keyword>
<name>E8N5Z2_ANATU</name>
<evidence type="ECO:0000313" key="5">
    <source>
        <dbReference type="Proteomes" id="UP000008922"/>
    </source>
</evidence>
<dbReference type="Proteomes" id="UP000008922">
    <property type="component" value="Chromosome"/>
</dbReference>